<dbReference type="RefSeq" id="WP_136662795.1">
    <property type="nucleotide sequence ID" value="NZ_RFLV01000001.1"/>
</dbReference>
<comment type="caution">
    <text evidence="2">The sequence shown here is derived from an EMBL/GenBank/DDBJ whole genome shotgun (WGS) entry which is preliminary data.</text>
</comment>
<proteinExistence type="predicted"/>
<name>A0A4T2A0I1_9PSED</name>
<evidence type="ECO:0000256" key="1">
    <source>
        <dbReference type="SAM" id="SignalP"/>
    </source>
</evidence>
<reference evidence="2 3" key="1">
    <citation type="submission" date="2018-10" db="EMBL/GenBank/DDBJ databases">
        <title>Pseudomonas leptonychotis sp. nov., isolated from Weddell seals in Antarctica.</title>
        <authorList>
            <person name="Novakova D."/>
            <person name="Svec P."/>
            <person name="Kralova S."/>
            <person name="Kristofova L."/>
            <person name="Zeman M."/>
            <person name="Pantucek R."/>
            <person name="Maslanova I."/>
            <person name="Sedlacek I."/>
        </authorList>
    </citation>
    <scope>NUCLEOTIDE SEQUENCE [LARGE SCALE GENOMIC DNA]</scope>
    <source>
        <strain evidence="2 3">CCM 8849</strain>
    </source>
</reference>
<evidence type="ECO:0008006" key="4">
    <source>
        <dbReference type="Google" id="ProtNLM"/>
    </source>
</evidence>
<dbReference type="EMBL" id="RFLV01000001">
    <property type="protein sequence ID" value="TIH09499.1"/>
    <property type="molecule type" value="Genomic_DNA"/>
</dbReference>
<gene>
    <name evidence="2" type="ORF">D8779_01990</name>
</gene>
<evidence type="ECO:0000313" key="2">
    <source>
        <dbReference type="EMBL" id="TIH09499.1"/>
    </source>
</evidence>
<dbReference type="OrthoDB" id="6841577at2"/>
<accession>A0A4T2A0I1</accession>
<keyword evidence="3" id="KW-1185">Reference proteome</keyword>
<keyword evidence="1" id="KW-0732">Signal</keyword>
<protein>
    <recommendedName>
        <fullName evidence="4">DUF3829 domain-containing protein</fullName>
    </recommendedName>
</protein>
<dbReference type="AlphaFoldDB" id="A0A4T2A0I1"/>
<sequence>MHRTYTNCLLSLALIVFSSIVQAAPDVALTQLQSAQVLVFRTSTDLFIHRGEGGHAELAAKVQADLGKLRANLATLQAQPLTESARLAMEQLPPSLAAFAALVEQALAYNPGEPDLPWEFNFQYSKAQRELVAAFEALEQQLLKGLAQPLPAADLRLQSLPAKVQYLAARYTARAYVGDIETLPEQQQHYLNQDIDVLAKQVDAELASLATEVTDAQQQRLQRALTRWKFIYPRLVGYNDNLVPLVVERHAAKLADQLLRLRAQ</sequence>
<dbReference type="Proteomes" id="UP000307541">
    <property type="component" value="Unassembled WGS sequence"/>
</dbReference>
<feature type="signal peptide" evidence="1">
    <location>
        <begin position="1"/>
        <end position="23"/>
    </location>
</feature>
<evidence type="ECO:0000313" key="3">
    <source>
        <dbReference type="Proteomes" id="UP000307541"/>
    </source>
</evidence>
<feature type="chain" id="PRO_5020200819" description="DUF3829 domain-containing protein" evidence="1">
    <location>
        <begin position="24"/>
        <end position="264"/>
    </location>
</feature>
<organism evidence="2 3">
    <name type="scientific">Pseudomonas leptonychotis</name>
    <dbReference type="NCBI Taxonomy" id="2448482"/>
    <lineage>
        <taxon>Bacteria</taxon>
        <taxon>Pseudomonadati</taxon>
        <taxon>Pseudomonadota</taxon>
        <taxon>Gammaproteobacteria</taxon>
        <taxon>Pseudomonadales</taxon>
        <taxon>Pseudomonadaceae</taxon>
        <taxon>Pseudomonas</taxon>
    </lineage>
</organism>